<protein>
    <submittedName>
        <fullName evidence="2">Uncharacterized protein</fullName>
    </submittedName>
</protein>
<dbReference type="Proteomes" id="UP000316313">
    <property type="component" value="Chromosome"/>
</dbReference>
<feature type="chain" id="PRO_5021458451" evidence="1">
    <location>
        <begin position="20"/>
        <end position="711"/>
    </location>
</feature>
<dbReference type="EMBL" id="CP038141">
    <property type="protein sequence ID" value="QDH17135.1"/>
    <property type="molecule type" value="Genomic_DNA"/>
</dbReference>
<name>A0A4Y6UM87_9PROT</name>
<dbReference type="KEGG" id="ssam:E3D00_05825"/>
<evidence type="ECO:0000313" key="2">
    <source>
        <dbReference type="EMBL" id="QDH17135.1"/>
    </source>
</evidence>
<dbReference type="AlphaFoldDB" id="A0A4Y6UM87"/>
<dbReference type="OrthoDB" id="7224615at2"/>
<dbReference type="CDD" id="cd00027">
    <property type="entry name" value="BRCT"/>
    <property type="match status" value="1"/>
</dbReference>
<keyword evidence="3" id="KW-1185">Reference proteome</keyword>
<evidence type="ECO:0000313" key="3">
    <source>
        <dbReference type="Proteomes" id="UP000316313"/>
    </source>
</evidence>
<proteinExistence type="predicted"/>
<evidence type="ECO:0000256" key="1">
    <source>
        <dbReference type="SAM" id="SignalP"/>
    </source>
</evidence>
<dbReference type="RefSeq" id="WP_141460781.1">
    <property type="nucleotide sequence ID" value="NZ_CP038141.1"/>
</dbReference>
<gene>
    <name evidence="2" type="ORF">E3D00_05825</name>
</gene>
<sequence>MKRLVIGIYISLFMSPAYAGDIKSVANVLPQGWMILNQSKVSLKQTVNGQDNTLSKGLTVNHDTPTVTGFLIPLQKETPLAAYVRGQELIIFLDGNIFLDEKEIKKLISSYGFSFKVVNNTTIVIMKIPDQKKVSLEYIGGGLEILFSPNLGNTKEFKIDVLKEKISFSTVIWRGGEKVISLPDPITGRRLLLGLSYEGKVVRGINQPLLGFNVWPSLRGVVVSSDTDKADLSLGQNSFVFKINNLKHGDVTPNSFLKSLGEEDRQNIKAKAYQDWIKVIGATLGQKLNARLNLAQVVAQMANAPLLVSLLKTAINDEPESTSRLDVQYLQKIANVLSRKIIFPEDPNFFTNSSSIQLWVDMEKAIVAEGAGDENNRQKKEIAHALAKNIQEINRYSDSIKRNIVPFLARWIAQYGDAEDVKNLSQLPPYQSALLFKSMTGDNRKEIKDNIHKLTYSNSPVIWPIAREEELRMNLKEGKISGEEVVDKLNKITPALRIAGEEERADILKIDALIKDKDFSGALQNTLEGQSLFHDKYFPSKDRLLSVCNGMEKELLKSSQKVILEIDNLKQLLSQTAVTDEWRENILKALTARYDFLGMDQEKEEVNQQLQPLHQDNDIKPIDNELLENKLNKNNIDYNFEKQLLLEKIHKIMLSSNKELSPEEEDLVLKYTASVLKNEDKSELAELSKLSDRFSSSSSRDLFVFLTHKQK</sequence>
<reference evidence="2 3" key="1">
    <citation type="submission" date="2019-03" db="EMBL/GenBank/DDBJ databases">
        <title>The complete genome sequence of Swingsia samuiensis NBRC107927(T).</title>
        <authorList>
            <person name="Chua K.-O."/>
            <person name="Chan K.-G."/>
            <person name="See-Too W.-S."/>
        </authorList>
    </citation>
    <scope>NUCLEOTIDE SEQUENCE [LARGE SCALE GENOMIC DNA]</scope>
    <source>
        <strain evidence="2 3">AH83</strain>
    </source>
</reference>
<organism evidence="2 3">
    <name type="scientific">Swingsia samuiensis</name>
    <dbReference type="NCBI Taxonomy" id="1293412"/>
    <lineage>
        <taxon>Bacteria</taxon>
        <taxon>Pseudomonadati</taxon>
        <taxon>Pseudomonadota</taxon>
        <taxon>Alphaproteobacteria</taxon>
        <taxon>Acetobacterales</taxon>
        <taxon>Acetobacteraceae</taxon>
        <taxon>Swingsia</taxon>
    </lineage>
</organism>
<accession>A0A4Y6UM87</accession>
<keyword evidence="1" id="KW-0732">Signal</keyword>
<feature type="signal peptide" evidence="1">
    <location>
        <begin position="1"/>
        <end position="19"/>
    </location>
</feature>